<feature type="transmembrane region" description="Helical" evidence="1">
    <location>
        <begin position="200"/>
        <end position="218"/>
    </location>
</feature>
<keyword evidence="1" id="KW-1133">Transmembrane helix</keyword>
<organism evidence="2">
    <name type="scientific">Magnetospirillum gryphiswaldense</name>
    <dbReference type="NCBI Taxonomy" id="55518"/>
    <lineage>
        <taxon>Bacteria</taxon>
        <taxon>Pseudomonadati</taxon>
        <taxon>Pseudomonadota</taxon>
        <taxon>Alphaproteobacteria</taxon>
        <taxon>Rhodospirillales</taxon>
        <taxon>Rhodospirillaceae</taxon>
        <taxon>Magnetospirillum</taxon>
    </lineage>
</organism>
<dbReference type="EMBL" id="CU459003">
    <property type="protein sequence ID" value="CAM77506.1"/>
    <property type="molecule type" value="Genomic_DNA"/>
</dbReference>
<feature type="transmembrane region" description="Helical" evidence="1">
    <location>
        <begin position="176"/>
        <end position="194"/>
    </location>
</feature>
<sequence>MVVTMPRLPFLMLGAVSLLTGLAAGLARLGWNLPSLAWADIHGPLMVCGFFGTVIGLERAVALNRSWGFAAPAATAAGGIVLLAGWTVQGAALLTMGSLLFLAMAVQVSRRQPEAFTRLMALGALCWALGNALWLTGASVAEVVALWAAFLVLTIAGERLELSRFLPPSAWRQPSLAVPLLLIGVGAAQSVIAAGPAWTVFGLGLVLLVVWSLWNDVARRTIRQSGLTRYVAVCLLSGYVWLAVSGLLMPALDDGLAGPAYDAALHALFVGFVFSMVFGHAPVILPAVLGLRLPYHPIFYVPLAVLHLSLALRLGGDLLEMTAARQWGGLLNAGTIVLFIVLTASRVIGSRKRHAAANGT</sequence>
<name>A4U3P9_9PROT</name>
<feature type="transmembrane region" description="Helical" evidence="1">
    <location>
        <begin position="33"/>
        <end position="55"/>
    </location>
</feature>
<feature type="transmembrane region" description="Helical" evidence="1">
    <location>
        <begin position="297"/>
        <end position="315"/>
    </location>
</feature>
<accession>A4U3P9</accession>
<gene>
    <name evidence="2" type="ORF">MGR_1001</name>
</gene>
<dbReference type="AlphaFoldDB" id="A4U3P9"/>
<keyword evidence="1" id="KW-0472">Membrane</keyword>
<feature type="transmembrane region" description="Helical" evidence="1">
    <location>
        <begin position="67"/>
        <end position="85"/>
    </location>
</feature>
<evidence type="ECO:0000256" key="1">
    <source>
        <dbReference type="SAM" id="Phobius"/>
    </source>
</evidence>
<protein>
    <submittedName>
        <fullName evidence="2">Uncharacterized protein</fullName>
    </submittedName>
</protein>
<feature type="transmembrane region" description="Helical" evidence="1">
    <location>
        <begin position="327"/>
        <end position="348"/>
    </location>
</feature>
<proteinExistence type="predicted"/>
<reference evidence="2" key="1">
    <citation type="journal article" date="2007" name="J. Bacteriol.">
        <title>Comparative genome analysis of four magnetotactic bacteria reveals a complex set of group-specific genes implicated in magnetosome biomineralization and function.</title>
        <authorList>
            <person name="Richter M."/>
            <person name="Kube M."/>
            <person name="Bazylinski D.A."/>
            <person name="Lombardot T."/>
            <person name="Gloeckner F.O."/>
            <person name="Reinhardt R."/>
            <person name="Schueler D."/>
        </authorList>
    </citation>
    <scope>NUCLEOTIDE SEQUENCE</scope>
    <source>
        <strain evidence="2">MSR-1</strain>
    </source>
</reference>
<feature type="transmembrane region" description="Helical" evidence="1">
    <location>
        <begin position="230"/>
        <end position="252"/>
    </location>
</feature>
<feature type="transmembrane region" description="Helical" evidence="1">
    <location>
        <begin position="140"/>
        <end position="156"/>
    </location>
</feature>
<feature type="transmembrane region" description="Helical" evidence="1">
    <location>
        <begin position="264"/>
        <end position="285"/>
    </location>
</feature>
<keyword evidence="1" id="KW-0812">Transmembrane</keyword>
<evidence type="ECO:0000313" key="2">
    <source>
        <dbReference type="EMBL" id="CAM77506.1"/>
    </source>
</evidence>
<dbReference type="RefSeq" id="WP_106003586.1">
    <property type="nucleotide sequence ID" value="NZ_CP027527.1"/>
</dbReference>